<evidence type="ECO:0000256" key="9">
    <source>
        <dbReference type="ARBA" id="ARBA00023239"/>
    </source>
</evidence>
<gene>
    <name evidence="12" type="ORF">Amac_088500</name>
</gene>
<sequence>MLRRSLTLALGLVLAAAVAVVAQGTASAAPAPGTYTLVNGNSGQCLDVLNFSTADNASVIQFTCTGGTNQRFTLAAQGSGFRLAAAHSGKCLGVVDASTSAGKAVQQQTCNGATSQTWTLTQVGSLYRVINVNSAKCLNIKDSSTATGAIAQQNSCDSVTSKHWNFAPAGSTPTVTPTPTPTPSVTPTTNPPLPGWPSANGQQAVPTTISVSGTLDGGMRRYYGTGDLGSGSQDEDQGPIFQLANGATLRNVILGAPAADGIHCMGTCTLQNVWWEDVGEDAATFRGSSASQTMTIDGGGARLASDKVFQHNGPGTMYIRNFQFQNIGKVYRSCGNCSTQHQRNVVISNITVTRPAAAIAGINTNYGDTARISGVTIVNDPSRAVVVCEKYRGTTSGEPTKIGSGADGVNCIYNASDITYR</sequence>
<keyword evidence="9" id="KW-0456">Lyase</keyword>
<feature type="signal peptide" evidence="10">
    <location>
        <begin position="1"/>
        <end position="28"/>
    </location>
</feature>
<dbReference type="RefSeq" id="WP_246269085.1">
    <property type="nucleotide sequence ID" value="NZ_BAAAHL010000001.1"/>
</dbReference>
<evidence type="ECO:0000313" key="13">
    <source>
        <dbReference type="Proteomes" id="UP000331127"/>
    </source>
</evidence>
<evidence type="ECO:0000256" key="4">
    <source>
        <dbReference type="ARBA" id="ARBA00006463"/>
    </source>
</evidence>
<comment type="caution">
    <text evidence="12">The sequence shown here is derived from an EMBL/GenBank/DDBJ whole genome shotgun (WGS) entry which is preliminary data.</text>
</comment>
<evidence type="ECO:0000256" key="3">
    <source>
        <dbReference type="ARBA" id="ARBA00004613"/>
    </source>
</evidence>
<proteinExistence type="inferred from homology"/>
<dbReference type="PANTHER" id="PTHR33407">
    <property type="entry name" value="PECTATE LYASE F-RELATED"/>
    <property type="match status" value="1"/>
</dbReference>
<dbReference type="Gene3D" id="2.80.10.50">
    <property type="match status" value="2"/>
</dbReference>
<evidence type="ECO:0000256" key="5">
    <source>
        <dbReference type="ARBA" id="ARBA00012272"/>
    </source>
</evidence>
<evidence type="ECO:0000256" key="1">
    <source>
        <dbReference type="ARBA" id="ARBA00000695"/>
    </source>
</evidence>
<evidence type="ECO:0000313" key="12">
    <source>
        <dbReference type="EMBL" id="GES15253.1"/>
    </source>
</evidence>
<accession>A0A5M3X8U0</accession>
<evidence type="ECO:0000256" key="8">
    <source>
        <dbReference type="ARBA" id="ARBA00022837"/>
    </source>
</evidence>
<dbReference type="GO" id="GO:0030570">
    <property type="term" value="F:pectate lyase activity"/>
    <property type="evidence" value="ECO:0007669"/>
    <property type="project" value="UniProtKB-EC"/>
</dbReference>
<comment type="cofactor">
    <cofactor evidence="2">
        <name>Ca(2+)</name>
        <dbReference type="ChEBI" id="CHEBI:29108"/>
    </cofactor>
</comment>
<keyword evidence="7 10" id="KW-0732">Signal</keyword>
<dbReference type="InterPro" id="IPR012334">
    <property type="entry name" value="Pectin_lyas_fold"/>
</dbReference>
<dbReference type="InterPro" id="IPR011050">
    <property type="entry name" value="Pectin_lyase_fold/virulence"/>
</dbReference>
<feature type="domain" description="Ricin B lectin" evidence="11">
    <location>
        <begin position="32"/>
        <end position="167"/>
    </location>
</feature>
<organism evidence="12 13">
    <name type="scientific">Acrocarpospora macrocephala</name>
    <dbReference type="NCBI Taxonomy" id="150177"/>
    <lineage>
        <taxon>Bacteria</taxon>
        <taxon>Bacillati</taxon>
        <taxon>Actinomycetota</taxon>
        <taxon>Actinomycetes</taxon>
        <taxon>Streptosporangiales</taxon>
        <taxon>Streptosporangiaceae</taxon>
        <taxon>Acrocarpospora</taxon>
    </lineage>
</organism>
<feature type="chain" id="PRO_5024323467" description="pectate lyase" evidence="10">
    <location>
        <begin position="29"/>
        <end position="421"/>
    </location>
</feature>
<keyword evidence="6" id="KW-0964">Secreted</keyword>
<comment type="similarity">
    <text evidence="4">Belongs to the polysaccharide lyase 3 family.</text>
</comment>
<dbReference type="GO" id="GO:0045490">
    <property type="term" value="P:pectin catabolic process"/>
    <property type="evidence" value="ECO:0007669"/>
    <property type="project" value="TreeGrafter"/>
</dbReference>
<name>A0A5M3X8U0_9ACTN</name>
<dbReference type="SUPFAM" id="SSF51126">
    <property type="entry name" value="Pectin lyase-like"/>
    <property type="match status" value="1"/>
</dbReference>
<dbReference type="AlphaFoldDB" id="A0A5M3X8U0"/>
<evidence type="ECO:0000256" key="10">
    <source>
        <dbReference type="SAM" id="SignalP"/>
    </source>
</evidence>
<dbReference type="GO" id="GO:0005576">
    <property type="term" value="C:extracellular region"/>
    <property type="evidence" value="ECO:0007669"/>
    <property type="project" value="UniProtKB-SubCell"/>
</dbReference>
<dbReference type="Pfam" id="PF00652">
    <property type="entry name" value="Ricin_B_lectin"/>
    <property type="match status" value="1"/>
</dbReference>
<comment type="subcellular location">
    <subcellularLocation>
        <location evidence="3">Secreted</location>
    </subcellularLocation>
</comment>
<dbReference type="SUPFAM" id="SSF50370">
    <property type="entry name" value="Ricin B-like lectins"/>
    <property type="match status" value="1"/>
</dbReference>
<evidence type="ECO:0000259" key="11">
    <source>
        <dbReference type="SMART" id="SM00458"/>
    </source>
</evidence>
<reference evidence="12 13" key="1">
    <citation type="submission" date="2019-10" db="EMBL/GenBank/DDBJ databases">
        <title>Whole genome shotgun sequence of Acrocarpospora macrocephala NBRC 16266.</title>
        <authorList>
            <person name="Ichikawa N."/>
            <person name="Kimura A."/>
            <person name="Kitahashi Y."/>
            <person name="Komaki H."/>
            <person name="Oguchi A."/>
        </authorList>
    </citation>
    <scope>NUCLEOTIDE SEQUENCE [LARGE SCALE GENOMIC DNA]</scope>
    <source>
        <strain evidence="12 13">NBRC 16266</strain>
    </source>
</reference>
<evidence type="ECO:0000256" key="2">
    <source>
        <dbReference type="ARBA" id="ARBA00001913"/>
    </source>
</evidence>
<protein>
    <recommendedName>
        <fullName evidence="5">pectate lyase</fullName>
        <ecNumber evidence="5">4.2.2.2</ecNumber>
    </recommendedName>
</protein>
<dbReference type="EC" id="4.2.2.2" evidence="5"/>
<evidence type="ECO:0000256" key="7">
    <source>
        <dbReference type="ARBA" id="ARBA00022729"/>
    </source>
</evidence>
<keyword evidence="8" id="KW-0106">Calcium</keyword>
<dbReference type="EMBL" id="BLAE01000072">
    <property type="protein sequence ID" value="GES15253.1"/>
    <property type="molecule type" value="Genomic_DNA"/>
</dbReference>
<dbReference type="InterPro" id="IPR000772">
    <property type="entry name" value="Ricin_B_lectin"/>
</dbReference>
<dbReference type="Gene3D" id="2.160.20.10">
    <property type="entry name" value="Single-stranded right-handed beta-helix, Pectin lyase-like"/>
    <property type="match status" value="1"/>
</dbReference>
<dbReference type="PROSITE" id="PS50231">
    <property type="entry name" value="RICIN_B_LECTIN"/>
    <property type="match status" value="1"/>
</dbReference>
<evidence type="ECO:0000256" key="6">
    <source>
        <dbReference type="ARBA" id="ARBA00022525"/>
    </source>
</evidence>
<dbReference type="Proteomes" id="UP000331127">
    <property type="component" value="Unassembled WGS sequence"/>
</dbReference>
<comment type="catalytic activity">
    <reaction evidence="1">
        <text>Eliminative cleavage of (1-&gt;4)-alpha-D-galacturonan to give oligosaccharides with 4-deoxy-alpha-D-galact-4-enuronosyl groups at their non-reducing ends.</text>
        <dbReference type="EC" id="4.2.2.2"/>
    </reaction>
</comment>
<dbReference type="InterPro" id="IPR035992">
    <property type="entry name" value="Ricin_B-like_lectins"/>
</dbReference>
<keyword evidence="13" id="KW-1185">Reference proteome</keyword>
<dbReference type="InterPro" id="IPR004898">
    <property type="entry name" value="Pectate_lyase_PlyH/PlyE-like"/>
</dbReference>
<dbReference type="SMART" id="SM00458">
    <property type="entry name" value="RICIN"/>
    <property type="match status" value="1"/>
</dbReference>
<dbReference type="CDD" id="cd00161">
    <property type="entry name" value="beta-trefoil_Ricin-like"/>
    <property type="match status" value="1"/>
</dbReference>
<dbReference type="PANTHER" id="PTHR33407:SF9">
    <property type="entry name" value="PECTATE LYASE F-RELATED"/>
    <property type="match status" value="1"/>
</dbReference>
<dbReference type="Pfam" id="PF03211">
    <property type="entry name" value="Pectate_lyase"/>
    <property type="match status" value="1"/>
</dbReference>